<reference evidence="1" key="2">
    <citation type="journal article" date="2015" name="Fish Shellfish Immunol.">
        <title>Early steps in the European eel (Anguilla anguilla)-Vibrio vulnificus interaction in the gills: Role of the RtxA13 toxin.</title>
        <authorList>
            <person name="Callol A."/>
            <person name="Pajuelo D."/>
            <person name="Ebbesson L."/>
            <person name="Teles M."/>
            <person name="MacKenzie S."/>
            <person name="Amaro C."/>
        </authorList>
    </citation>
    <scope>NUCLEOTIDE SEQUENCE</scope>
</reference>
<protein>
    <submittedName>
        <fullName evidence="1">Uncharacterized protein</fullName>
    </submittedName>
</protein>
<evidence type="ECO:0000313" key="1">
    <source>
        <dbReference type="EMBL" id="JAH68674.1"/>
    </source>
</evidence>
<accession>A0A0E9US18</accession>
<name>A0A0E9US18_ANGAN</name>
<dbReference type="AlphaFoldDB" id="A0A0E9US18"/>
<dbReference type="EMBL" id="GBXM01039903">
    <property type="protein sequence ID" value="JAH68674.1"/>
    <property type="molecule type" value="Transcribed_RNA"/>
</dbReference>
<sequence>MVLLREKQLQSAIPNVDIALRILSHSSYFQMPPEKDHFLVGHY</sequence>
<reference evidence="1" key="1">
    <citation type="submission" date="2014-11" db="EMBL/GenBank/DDBJ databases">
        <authorList>
            <person name="Amaro Gonzalez C."/>
        </authorList>
    </citation>
    <scope>NUCLEOTIDE SEQUENCE</scope>
</reference>
<organism evidence="1">
    <name type="scientific">Anguilla anguilla</name>
    <name type="common">European freshwater eel</name>
    <name type="synonym">Muraena anguilla</name>
    <dbReference type="NCBI Taxonomy" id="7936"/>
    <lineage>
        <taxon>Eukaryota</taxon>
        <taxon>Metazoa</taxon>
        <taxon>Chordata</taxon>
        <taxon>Craniata</taxon>
        <taxon>Vertebrata</taxon>
        <taxon>Euteleostomi</taxon>
        <taxon>Actinopterygii</taxon>
        <taxon>Neopterygii</taxon>
        <taxon>Teleostei</taxon>
        <taxon>Anguilliformes</taxon>
        <taxon>Anguillidae</taxon>
        <taxon>Anguilla</taxon>
    </lineage>
</organism>
<proteinExistence type="predicted"/>